<keyword evidence="4 9" id="KW-0456">Lyase</keyword>
<dbReference type="EMBL" id="CATKSH010000011">
    <property type="protein sequence ID" value="CAI9121121.1"/>
    <property type="molecule type" value="Genomic_DNA"/>
</dbReference>
<dbReference type="InterPro" id="IPR003754">
    <property type="entry name" value="4pyrrol_synth_uPrphyn_synth"/>
</dbReference>
<evidence type="ECO:0000256" key="1">
    <source>
        <dbReference type="ARBA" id="ARBA00004772"/>
    </source>
</evidence>
<evidence type="ECO:0000256" key="5">
    <source>
        <dbReference type="ARBA" id="ARBA00023244"/>
    </source>
</evidence>
<dbReference type="GO" id="GO:0006782">
    <property type="term" value="P:protoporphyrinogen IX biosynthetic process"/>
    <property type="evidence" value="ECO:0007669"/>
    <property type="project" value="UniProtKB-UniRule"/>
</dbReference>
<comment type="pathway">
    <text evidence="1 9">Porphyrin-containing compound metabolism; protoporphyrin-IX biosynthesis; coproporphyrinogen-III from 5-aminolevulinate: step 3/4.</text>
</comment>
<organism evidence="11 12">
    <name type="scientific">Brytella acorum</name>
    <dbReference type="NCBI Taxonomy" id="2959299"/>
    <lineage>
        <taxon>Bacteria</taxon>
        <taxon>Pseudomonadati</taxon>
        <taxon>Pseudomonadota</taxon>
        <taxon>Alphaproteobacteria</taxon>
        <taxon>Acetobacterales</taxon>
        <taxon>Acetobacteraceae</taxon>
        <taxon>Brytella</taxon>
    </lineage>
</organism>
<evidence type="ECO:0000313" key="12">
    <source>
        <dbReference type="Proteomes" id="UP001176960"/>
    </source>
</evidence>
<dbReference type="InterPro" id="IPR036108">
    <property type="entry name" value="4pyrrol_syn_uPrphyn_synt_sf"/>
</dbReference>
<evidence type="ECO:0000256" key="9">
    <source>
        <dbReference type="RuleBase" id="RU366031"/>
    </source>
</evidence>
<protein>
    <recommendedName>
        <fullName evidence="7 9">Uroporphyrinogen-III synthase</fullName>
        <ecNumber evidence="3 9">4.2.1.75</ecNumber>
    </recommendedName>
</protein>
<dbReference type="SUPFAM" id="SSF69618">
    <property type="entry name" value="HemD-like"/>
    <property type="match status" value="1"/>
</dbReference>
<dbReference type="EC" id="4.2.1.75" evidence="3 9"/>
<comment type="similarity">
    <text evidence="2 9">Belongs to the uroporphyrinogen-III synthase family.</text>
</comment>
<evidence type="ECO:0000256" key="7">
    <source>
        <dbReference type="ARBA" id="ARBA00040167"/>
    </source>
</evidence>
<dbReference type="GO" id="GO:0006780">
    <property type="term" value="P:uroporphyrinogen III biosynthetic process"/>
    <property type="evidence" value="ECO:0007669"/>
    <property type="project" value="UniProtKB-UniRule"/>
</dbReference>
<dbReference type="CDD" id="cd06578">
    <property type="entry name" value="HemD"/>
    <property type="match status" value="1"/>
</dbReference>
<sequence>MIVTRPEPGLSDTLARVEDLGWRPIASPMLEIRHKAMSRPPGVFRCVVVTSGQALPACAAALPSDSPILAVGTATAERARDVGFTQVRAAQGDAESLLDLLGYSPQRGERILLPTGSRVGQDFAARMRANGWHVVRRIAYEIAPIRTLSDEASQALDAHETHAVLFFSAATARAFNLAAQAWRPALRACRAVVLSEQVATGLRREDWKTIEVARQPGQAALLDVLGRP</sequence>
<feature type="domain" description="Tetrapyrrole biosynthesis uroporphyrinogen III synthase" evidence="10">
    <location>
        <begin position="14"/>
        <end position="222"/>
    </location>
</feature>
<evidence type="ECO:0000256" key="4">
    <source>
        <dbReference type="ARBA" id="ARBA00023239"/>
    </source>
</evidence>
<evidence type="ECO:0000256" key="2">
    <source>
        <dbReference type="ARBA" id="ARBA00008133"/>
    </source>
</evidence>
<reference evidence="11" key="1">
    <citation type="submission" date="2023-03" db="EMBL/GenBank/DDBJ databases">
        <authorList>
            <person name="Cleenwerck I."/>
        </authorList>
    </citation>
    <scope>NUCLEOTIDE SEQUENCE</scope>
    <source>
        <strain evidence="11">LMG 32879</strain>
    </source>
</reference>
<keyword evidence="5 9" id="KW-0627">Porphyrin biosynthesis</keyword>
<keyword evidence="12" id="KW-1185">Reference proteome</keyword>
<dbReference type="PANTHER" id="PTHR38042">
    <property type="entry name" value="UROPORPHYRINOGEN-III SYNTHASE, CHLOROPLASTIC"/>
    <property type="match status" value="1"/>
</dbReference>
<dbReference type="Proteomes" id="UP001176960">
    <property type="component" value="Unassembled WGS sequence"/>
</dbReference>
<comment type="catalytic activity">
    <reaction evidence="8 9">
        <text>hydroxymethylbilane = uroporphyrinogen III + H2O</text>
        <dbReference type="Rhea" id="RHEA:18965"/>
        <dbReference type="ChEBI" id="CHEBI:15377"/>
        <dbReference type="ChEBI" id="CHEBI:57308"/>
        <dbReference type="ChEBI" id="CHEBI:57845"/>
        <dbReference type="EC" id="4.2.1.75"/>
    </reaction>
</comment>
<name>A0AA35V7K8_9PROT</name>
<evidence type="ECO:0000256" key="6">
    <source>
        <dbReference type="ARBA" id="ARBA00037589"/>
    </source>
</evidence>
<accession>A0AA35V7K8</accession>
<comment type="function">
    <text evidence="6 9">Catalyzes cyclization of the linear tetrapyrrole, hydroxymethylbilane, to the macrocyclic uroporphyrinogen III.</text>
</comment>
<comment type="caution">
    <text evidence="11">The sequence shown here is derived from an EMBL/GenBank/DDBJ whole genome shotgun (WGS) entry which is preliminary data.</text>
</comment>
<dbReference type="AlphaFoldDB" id="A0AA35V7K8"/>
<dbReference type="GO" id="GO:0004852">
    <property type="term" value="F:uroporphyrinogen-III synthase activity"/>
    <property type="evidence" value="ECO:0007669"/>
    <property type="project" value="UniProtKB-UniRule"/>
</dbReference>
<dbReference type="InterPro" id="IPR039793">
    <property type="entry name" value="UROS/Hem4"/>
</dbReference>
<proteinExistence type="inferred from homology"/>
<dbReference type="Gene3D" id="3.40.50.10090">
    <property type="match status" value="2"/>
</dbReference>
<evidence type="ECO:0000256" key="3">
    <source>
        <dbReference type="ARBA" id="ARBA00013109"/>
    </source>
</evidence>
<dbReference type="PANTHER" id="PTHR38042:SF1">
    <property type="entry name" value="UROPORPHYRINOGEN-III SYNTHASE, CHLOROPLASTIC"/>
    <property type="match status" value="1"/>
</dbReference>
<evidence type="ECO:0000259" key="10">
    <source>
        <dbReference type="Pfam" id="PF02602"/>
    </source>
</evidence>
<evidence type="ECO:0000256" key="8">
    <source>
        <dbReference type="ARBA" id="ARBA00048617"/>
    </source>
</evidence>
<gene>
    <name evidence="11" type="ORF">LMG32879_001967</name>
</gene>
<evidence type="ECO:0000313" key="11">
    <source>
        <dbReference type="EMBL" id="CAI9121121.1"/>
    </source>
</evidence>
<dbReference type="Pfam" id="PF02602">
    <property type="entry name" value="HEM4"/>
    <property type="match status" value="1"/>
</dbReference>